<feature type="domain" description="F-box" evidence="1">
    <location>
        <begin position="45"/>
        <end position="91"/>
    </location>
</feature>
<reference evidence="2 3" key="1">
    <citation type="journal article" date="2024" name="Nat. Commun.">
        <title>Phylogenomics reveals the evolutionary origins of lichenization in chlorophyte algae.</title>
        <authorList>
            <person name="Puginier C."/>
            <person name="Libourel C."/>
            <person name="Otte J."/>
            <person name="Skaloud P."/>
            <person name="Haon M."/>
            <person name="Grisel S."/>
            <person name="Petersen M."/>
            <person name="Berrin J.G."/>
            <person name="Delaux P.M."/>
            <person name="Dal Grande F."/>
            <person name="Keller J."/>
        </authorList>
    </citation>
    <scope>NUCLEOTIDE SEQUENCE [LARGE SCALE GENOMIC DNA]</scope>
    <source>
        <strain evidence="2 3">SAG 2043</strain>
    </source>
</reference>
<comment type="caution">
    <text evidence="2">The sequence shown here is derived from an EMBL/GenBank/DDBJ whole genome shotgun (WGS) entry which is preliminary data.</text>
</comment>
<dbReference type="CDD" id="cd09917">
    <property type="entry name" value="F-box_SF"/>
    <property type="match status" value="1"/>
</dbReference>
<gene>
    <name evidence="2" type="ORF">WJX72_002109</name>
</gene>
<dbReference type="Proteomes" id="UP001489004">
    <property type="component" value="Unassembled WGS sequence"/>
</dbReference>
<accession>A0AAW1PPL2</accession>
<protein>
    <recommendedName>
        <fullName evidence="1">F-box domain-containing protein</fullName>
    </recommendedName>
</protein>
<dbReference type="PROSITE" id="PS50181">
    <property type="entry name" value="FBOX"/>
    <property type="match status" value="1"/>
</dbReference>
<name>A0AAW1PPL2_9CHLO</name>
<keyword evidence="3" id="KW-1185">Reference proteome</keyword>
<proteinExistence type="predicted"/>
<evidence type="ECO:0000259" key="1">
    <source>
        <dbReference type="PROSITE" id="PS50181"/>
    </source>
</evidence>
<organism evidence="2 3">
    <name type="scientific">[Myrmecia] bisecta</name>
    <dbReference type="NCBI Taxonomy" id="41462"/>
    <lineage>
        <taxon>Eukaryota</taxon>
        <taxon>Viridiplantae</taxon>
        <taxon>Chlorophyta</taxon>
        <taxon>core chlorophytes</taxon>
        <taxon>Trebouxiophyceae</taxon>
        <taxon>Trebouxiales</taxon>
        <taxon>Trebouxiaceae</taxon>
        <taxon>Myrmecia</taxon>
    </lineage>
</organism>
<dbReference type="SUPFAM" id="SSF81383">
    <property type="entry name" value="F-box domain"/>
    <property type="match status" value="1"/>
</dbReference>
<sequence length="490" mass="53654">MGLCLSKSPDKSLSGLGVARSSKVLPASGNVQQGAANAHFDCTAPQPFSTLPRHLAAHILELVSFPERLHLASVNSSWRDLLRREVQYDLEIPAGETQAWPPSEPAKPRSVEYTRSVSAWLRGHASGVRNLKWRVNPLDAGSFSPLLLRATVLQTLWLDLGDQPPAHALLSFLQDARLREVYVEHTNREAAPSLWGTDVLMFRLAAPSQHASANLSNTASVAELAATRFPDHESLLAMQHLDLLHVVEPVESIPDLSAANISKLALYVVDRAATDPCLDMLRYAGEVTLAYEVTHPASRLPTANLTNLAALVYIWGYYPGHTIDVSFLERCSALHTLAVRCMHLPPDGQVVLSMEDSLAGLARLHHLKDLAINITFFTLCLDSLTSPGFKLESLQLTAFGIFLVDQTNQQTGKRLGPGLKIMQAGFGFCRQIWQEGEGLKAIMKTRNDLDMGPLLDSIVSNMANAKVQRRPESGVELLGTPVFYTATVQD</sequence>
<dbReference type="InterPro" id="IPR001810">
    <property type="entry name" value="F-box_dom"/>
</dbReference>
<evidence type="ECO:0000313" key="2">
    <source>
        <dbReference type="EMBL" id="KAK9811341.1"/>
    </source>
</evidence>
<evidence type="ECO:0000313" key="3">
    <source>
        <dbReference type="Proteomes" id="UP001489004"/>
    </source>
</evidence>
<dbReference type="EMBL" id="JALJOR010000009">
    <property type="protein sequence ID" value="KAK9811341.1"/>
    <property type="molecule type" value="Genomic_DNA"/>
</dbReference>
<dbReference type="AlphaFoldDB" id="A0AAW1PPL2"/>
<dbReference type="InterPro" id="IPR036047">
    <property type="entry name" value="F-box-like_dom_sf"/>
</dbReference>
<dbReference type="Pfam" id="PF00646">
    <property type="entry name" value="F-box"/>
    <property type="match status" value="1"/>
</dbReference>